<feature type="domain" description="MTTase N-terminal" evidence="8">
    <location>
        <begin position="19"/>
        <end position="131"/>
    </location>
</feature>
<evidence type="ECO:0000313" key="11">
    <source>
        <dbReference type="Proteomes" id="UP000482487"/>
    </source>
</evidence>
<comment type="caution">
    <text evidence="10">The sequence shown here is derived from an EMBL/GenBank/DDBJ whole genome shotgun (WGS) entry which is preliminary data.</text>
</comment>
<dbReference type="InterPro" id="IPR006638">
    <property type="entry name" value="Elp3/MiaA/NifB-like_rSAM"/>
</dbReference>
<dbReference type="PANTHER" id="PTHR11918:SF45">
    <property type="entry name" value="THREONYLCARBAMOYLADENOSINE TRNA METHYLTHIOTRANSFERASE"/>
    <property type="match status" value="1"/>
</dbReference>
<dbReference type="PROSITE" id="PS51449">
    <property type="entry name" value="MTTASE_N"/>
    <property type="match status" value="1"/>
</dbReference>
<dbReference type="EC" id="2.8.4.-" evidence="10"/>
<feature type="domain" description="Radical SAM core" evidence="9">
    <location>
        <begin position="144"/>
        <end position="380"/>
    </location>
</feature>
<dbReference type="GO" id="GO:0046872">
    <property type="term" value="F:metal ion binding"/>
    <property type="evidence" value="ECO:0007669"/>
    <property type="project" value="UniProtKB-KW"/>
</dbReference>
<evidence type="ECO:0000256" key="3">
    <source>
        <dbReference type="ARBA" id="ARBA00022679"/>
    </source>
</evidence>
<name>A0A7C9IM62_9BACT</name>
<dbReference type="InterPro" id="IPR058240">
    <property type="entry name" value="rSAM_sf"/>
</dbReference>
<dbReference type="PANTHER" id="PTHR11918">
    <property type="entry name" value="RADICAL SAM PROTEINS"/>
    <property type="match status" value="1"/>
</dbReference>
<keyword evidence="5" id="KW-0479">Metal-binding</keyword>
<dbReference type="InterPro" id="IPR038135">
    <property type="entry name" value="Methylthiotransferase_N_sf"/>
</dbReference>
<dbReference type="GO" id="GO:0051539">
    <property type="term" value="F:4 iron, 4 sulfur cluster binding"/>
    <property type="evidence" value="ECO:0007669"/>
    <property type="project" value="UniProtKB-KW"/>
</dbReference>
<evidence type="ECO:0000259" key="9">
    <source>
        <dbReference type="PROSITE" id="PS51918"/>
    </source>
</evidence>
<keyword evidence="4" id="KW-0949">S-adenosyl-L-methionine</keyword>
<keyword evidence="11" id="KW-1185">Reference proteome</keyword>
<dbReference type="SFLD" id="SFLDG01082">
    <property type="entry name" value="B12-binding_domain_containing"/>
    <property type="match status" value="1"/>
</dbReference>
<dbReference type="OrthoDB" id="9805215at2"/>
<sequence length="447" mass="46866">MDLPPALCYAAPMPNSETASFWLQTLGCKVNQYEARALTEAFTAQGLAPASAAAEADLIVLMTCAVTARAEAEGRRLARNLVRQAKGQARVVVTGCAAVVSPDAFAALGAVPVPDKAALARAPRTAASPRPRPDACFPDLTLTGSNRARALLKIQDGCSHGCTYCIVPTARGPSVSRPFAAILAEARHLLDAGHQELGLTGINLGHFGLGSSPAMTFWPLVAALEDALLASHGPVFRLRLGSLDPAMLTTEGLDVLARSRHVCRHLHISLQSGDPAILAAMNRRPGDAAVTSFFVDKIRRQWPVMGLGLDILTGFPGESEAAFAATAQCIEKLPISYAHVFPYSRRPGTPAAALPGQLAGPVKTARAKALRQIAEAQAARFLARLGREQTLVVAVERTGPTAGTCEHYVDCRFVADPARPIGSLVAARPVGVDGEGLCVVALPPEAP</sequence>
<dbReference type="RefSeq" id="WP_160960571.1">
    <property type="nucleotide sequence ID" value="NZ_WVUD01000013.1"/>
</dbReference>
<evidence type="ECO:0000256" key="5">
    <source>
        <dbReference type="ARBA" id="ARBA00022723"/>
    </source>
</evidence>
<dbReference type="SFLD" id="SFLDS00029">
    <property type="entry name" value="Radical_SAM"/>
    <property type="match status" value="1"/>
</dbReference>
<dbReference type="NCBIfam" id="TIGR00089">
    <property type="entry name" value="MiaB/RimO family radical SAM methylthiotransferase"/>
    <property type="match status" value="1"/>
</dbReference>
<keyword evidence="3 10" id="KW-0808">Transferase</keyword>
<dbReference type="InterPro" id="IPR020612">
    <property type="entry name" value="Methylthiotransferase_CS"/>
</dbReference>
<dbReference type="SMART" id="SM00729">
    <property type="entry name" value="Elp3"/>
    <property type="match status" value="1"/>
</dbReference>
<comment type="cofactor">
    <cofactor evidence="1">
        <name>[4Fe-4S] cluster</name>
        <dbReference type="ChEBI" id="CHEBI:49883"/>
    </cofactor>
</comment>
<evidence type="ECO:0000256" key="6">
    <source>
        <dbReference type="ARBA" id="ARBA00023004"/>
    </source>
</evidence>
<protein>
    <submittedName>
        <fullName evidence="10">MiaB/RimO family radical SAM methylthiotransferase</fullName>
        <ecNumber evidence="10">2.8.4.-</ecNumber>
    </submittedName>
</protein>
<dbReference type="Proteomes" id="UP000482487">
    <property type="component" value="Unassembled WGS sequence"/>
</dbReference>
<dbReference type="Pfam" id="PF00919">
    <property type="entry name" value="UPF0004"/>
    <property type="match status" value="1"/>
</dbReference>
<dbReference type="EMBL" id="WVUD01000013">
    <property type="protein sequence ID" value="MYL83366.1"/>
    <property type="molecule type" value="Genomic_DNA"/>
</dbReference>
<accession>A0A7C9IM62</accession>
<dbReference type="Gene3D" id="3.80.30.20">
    <property type="entry name" value="tm_1862 like domain"/>
    <property type="match status" value="1"/>
</dbReference>
<dbReference type="InterPro" id="IPR005839">
    <property type="entry name" value="Methylthiotransferase"/>
</dbReference>
<dbReference type="PROSITE" id="PS01278">
    <property type="entry name" value="MTTASE_RADICAL"/>
    <property type="match status" value="1"/>
</dbReference>
<dbReference type="SUPFAM" id="SSF102114">
    <property type="entry name" value="Radical SAM enzymes"/>
    <property type="match status" value="1"/>
</dbReference>
<dbReference type="CDD" id="cd01335">
    <property type="entry name" value="Radical_SAM"/>
    <property type="match status" value="1"/>
</dbReference>
<keyword evidence="2" id="KW-0004">4Fe-4S</keyword>
<dbReference type="InterPro" id="IPR013848">
    <property type="entry name" value="Methylthiotransferase_N"/>
</dbReference>
<dbReference type="Gene3D" id="3.40.50.12160">
    <property type="entry name" value="Methylthiotransferase, N-terminal domain"/>
    <property type="match status" value="1"/>
</dbReference>
<dbReference type="Pfam" id="PF04055">
    <property type="entry name" value="Radical_SAM"/>
    <property type="match status" value="1"/>
</dbReference>
<evidence type="ECO:0000256" key="4">
    <source>
        <dbReference type="ARBA" id="ARBA00022691"/>
    </source>
</evidence>
<dbReference type="PROSITE" id="PS51918">
    <property type="entry name" value="RADICAL_SAM"/>
    <property type="match status" value="1"/>
</dbReference>
<keyword evidence="6" id="KW-0408">Iron</keyword>
<dbReference type="GO" id="GO:0035598">
    <property type="term" value="F:tRNA (N(6)-L-threonylcarbamoyladenosine(37)-C(2))-methylthiotransferase activity"/>
    <property type="evidence" value="ECO:0007669"/>
    <property type="project" value="TreeGrafter"/>
</dbReference>
<evidence type="ECO:0000256" key="1">
    <source>
        <dbReference type="ARBA" id="ARBA00001966"/>
    </source>
</evidence>
<dbReference type="AlphaFoldDB" id="A0A7C9IM62"/>
<evidence type="ECO:0000256" key="2">
    <source>
        <dbReference type="ARBA" id="ARBA00022485"/>
    </source>
</evidence>
<keyword evidence="7" id="KW-0411">Iron-sulfur</keyword>
<proteinExistence type="predicted"/>
<evidence type="ECO:0000256" key="7">
    <source>
        <dbReference type="ARBA" id="ARBA00023014"/>
    </source>
</evidence>
<evidence type="ECO:0000259" key="8">
    <source>
        <dbReference type="PROSITE" id="PS51449"/>
    </source>
</evidence>
<dbReference type="InterPro" id="IPR007197">
    <property type="entry name" value="rSAM"/>
</dbReference>
<dbReference type="InterPro" id="IPR023404">
    <property type="entry name" value="rSAM_horseshoe"/>
</dbReference>
<organism evidence="10 11">
    <name type="scientific">Solidesulfovibrio aerotolerans</name>
    <dbReference type="NCBI Taxonomy" id="295255"/>
    <lineage>
        <taxon>Bacteria</taxon>
        <taxon>Pseudomonadati</taxon>
        <taxon>Thermodesulfobacteriota</taxon>
        <taxon>Desulfovibrionia</taxon>
        <taxon>Desulfovibrionales</taxon>
        <taxon>Desulfovibrionaceae</taxon>
        <taxon>Solidesulfovibrio</taxon>
    </lineage>
</organism>
<evidence type="ECO:0000313" key="10">
    <source>
        <dbReference type="EMBL" id="MYL83366.1"/>
    </source>
</evidence>
<gene>
    <name evidence="10" type="ORF">GTA51_09530</name>
</gene>
<reference evidence="10 11" key="1">
    <citation type="submission" date="2020-01" db="EMBL/GenBank/DDBJ databases">
        <title>Genome sequence of Desulfovibrio aerotolerans DSM 16695(T).</title>
        <authorList>
            <person name="Karnachuk O."/>
            <person name="Avakyan M."/>
            <person name="Mardanov A."/>
            <person name="Kadnikov V."/>
            <person name="Ravin N."/>
        </authorList>
    </citation>
    <scope>NUCLEOTIDE SEQUENCE [LARGE SCALE GENOMIC DNA]</scope>
    <source>
        <strain evidence="10 11">DSM 16695</strain>
    </source>
</reference>